<organism evidence="2 3">
    <name type="scientific">Metabacillus niabensis</name>
    <dbReference type="NCBI Taxonomy" id="324854"/>
    <lineage>
        <taxon>Bacteria</taxon>
        <taxon>Bacillati</taxon>
        <taxon>Bacillota</taxon>
        <taxon>Bacilli</taxon>
        <taxon>Bacillales</taxon>
        <taxon>Bacillaceae</taxon>
        <taxon>Metabacillus</taxon>
    </lineage>
</organism>
<keyword evidence="1" id="KW-0472">Membrane</keyword>
<feature type="transmembrane region" description="Helical" evidence="1">
    <location>
        <begin position="66"/>
        <end position="85"/>
    </location>
</feature>
<feature type="transmembrane region" description="Helical" evidence="1">
    <location>
        <begin position="97"/>
        <end position="117"/>
    </location>
</feature>
<dbReference type="EMBL" id="JAUSTZ010000003">
    <property type="protein sequence ID" value="MDQ0225787.1"/>
    <property type="molecule type" value="Genomic_DNA"/>
</dbReference>
<proteinExistence type="predicted"/>
<name>A0ABT9Z1S1_9BACI</name>
<keyword evidence="3" id="KW-1185">Reference proteome</keyword>
<sequence>MAFSIIVYIAWLGISIFYAMKKPYSKLENSALLFCLLIIDINRSWITNEELKVITYSTAPLNYSAYIIHRTFITPMIILIGINSVSRNSTVVKKAVAILISSFVLILIKIVLLEFNVVSFHQWNLFYDYLYYVLLHLFGYFVLYCYNSFVLKGVKK</sequence>
<evidence type="ECO:0000256" key="1">
    <source>
        <dbReference type="SAM" id="Phobius"/>
    </source>
</evidence>
<comment type="caution">
    <text evidence="2">The sequence shown here is derived from an EMBL/GenBank/DDBJ whole genome shotgun (WGS) entry which is preliminary data.</text>
</comment>
<feature type="transmembrane region" description="Helical" evidence="1">
    <location>
        <begin position="5"/>
        <end position="20"/>
    </location>
</feature>
<evidence type="ECO:0000313" key="2">
    <source>
        <dbReference type="EMBL" id="MDQ0225787.1"/>
    </source>
</evidence>
<keyword evidence="1" id="KW-1133">Transmembrane helix</keyword>
<evidence type="ECO:0000313" key="3">
    <source>
        <dbReference type="Proteomes" id="UP001232245"/>
    </source>
</evidence>
<reference evidence="2 3" key="1">
    <citation type="submission" date="2023-07" db="EMBL/GenBank/DDBJ databases">
        <title>Genomic Encyclopedia of Type Strains, Phase IV (KMG-IV): sequencing the most valuable type-strain genomes for metagenomic binning, comparative biology and taxonomic classification.</title>
        <authorList>
            <person name="Goeker M."/>
        </authorList>
    </citation>
    <scope>NUCLEOTIDE SEQUENCE [LARGE SCALE GENOMIC DNA]</scope>
    <source>
        <strain evidence="2 3">DSM 17723</strain>
    </source>
</reference>
<gene>
    <name evidence="2" type="ORF">J2S02_002131</name>
</gene>
<feature type="transmembrane region" description="Helical" evidence="1">
    <location>
        <begin position="129"/>
        <end position="151"/>
    </location>
</feature>
<protein>
    <submittedName>
        <fullName evidence="2">Uncharacterized protein</fullName>
    </submittedName>
</protein>
<keyword evidence="1" id="KW-0812">Transmembrane</keyword>
<dbReference type="Proteomes" id="UP001232245">
    <property type="component" value="Unassembled WGS sequence"/>
</dbReference>
<dbReference type="RefSeq" id="WP_307190669.1">
    <property type="nucleotide sequence ID" value="NZ_JAUSTZ010000003.1"/>
</dbReference>
<accession>A0ABT9Z1S1</accession>